<feature type="domain" description="Solute-binding protein family 5" evidence="2">
    <location>
        <begin position="79"/>
        <end position="160"/>
    </location>
</feature>
<evidence type="ECO:0000259" key="2">
    <source>
        <dbReference type="Pfam" id="PF00496"/>
    </source>
</evidence>
<evidence type="ECO:0000313" key="3">
    <source>
        <dbReference type="EMBL" id="SAL67862.1"/>
    </source>
</evidence>
<dbReference type="GO" id="GO:1904680">
    <property type="term" value="F:peptide transmembrane transporter activity"/>
    <property type="evidence" value="ECO:0007669"/>
    <property type="project" value="TreeGrafter"/>
</dbReference>
<dbReference type="Pfam" id="PF00496">
    <property type="entry name" value="SBP_bac_5"/>
    <property type="match status" value="1"/>
</dbReference>
<dbReference type="Proteomes" id="UP000054977">
    <property type="component" value="Unassembled WGS sequence"/>
</dbReference>
<protein>
    <submittedName>
        <fullName evidence="3">Extracellular solute-binding protein</fullName>
    </submittedName>
</protein>
<organism evidence="3 4">
    <name type="scientific">Caballeronia humi</name>
    <dbReference type="NCBI Taxonomy" id="326474"/>
    <lineage>
        <taxon>Bacteria</taxon>
        <taxon>Pseudomonadati</taxon>
        <taxon>Pseudomonadota</taxon>
        <taxon>Betaproteobacteria</taxon>
        <taxon>Burkholderiales</taxon>
        <taxon>Burkholderiaceae</taxon>
        <taxon>Caballeronia</taxon>
    </lineage>
</organism>
<proteinExistence type="predicted"/>
<gene>
    <name evidence="3" type="ORF">AWB65_06607</name>
</gene>
<evidence type="ECO:0000256" key="1">
    <source>
        <dbReference type="SAM" id="MobiDB-lite"/>
    </source>
</evidence>
<name>A0A158JG65_9BURK</name>
<feature type="region of interest" description="Disordered" evidence="1">
    <location>
        <begin position="175"/>
        <end position="198"/>
    </location>
</feature>
<dbReference type="InterPro" id="IPR006311">
    <property type="entry name" value="TAT_signal"/>
</dbReference>
<dbReference type="STRING" id="326474.AWB65_06607"/>
<dbReference type="InterPro" id="IPR039424">
    <property type="entry name" value="SBP_5"/>
</dbReference>
<evidence type="ECO:0000313" key="4">
    <source>
        <dbReference type="Proteomes" id="UP000054977"/>
    </source>
</evidence>
<dbReference type="PROSITE" id="PS51318">
    <property type="entry name" value="TAT"/>
    <property type="match status" value="1"/>
</dbReference>
<dbReference type="InterPro" id="IPR000914">
    <property type="entry name" value="SBP_5_dom"/>
</dbReference>
<reference evidence="3" key="1">
    <citation type="submission" date="2016-01" db="EMBL/GenBank/DDBJ databases">
        <authorList>
            <person name="Peeters C."/>
        </authorList>
    </citation>
    <scope>NUCLEOTIDE SEQUENCE [LARGE SCALE GENOMIC DNA]</scope>
    <source>
        <strain evidence="3">LMG 22934</strain>
    </source>
</reference>
<dbReference type="SUPFAM" id="SSF53850">
    <property type="entry name" value="Periplasmic binding protein-like II"/>
    <property type="match status" value="1"/>
</dbReference>
<dbReference type="AlphaFoldDB" id="A0A158JG65"/>
<dbReference type="GO" id="GO:0015833">
    <property type="term" value="P:peptide transport"/>
    <property type="evidence" value="ECO:0007669"/>
    <property type="project" value="TreeGrafter"/>
</dbReference>
<accession>A0A158JG65</accession>
<keyword evidence="4" id="KW-1185">Reference proteome</keyword>
<dbReference type="EMBL" id="FCNW02000096">
    <property type="protein sequence ID" value="SAL67862.1"/>
    <property type="molecule type" value="Genomic_DNA"/>
</dbReference>
<dbReference type="PANTHER" id="PTHR30290">
    <property type="entry name" value="PERIPLASMIC BINDING COMPONENT OF ABC TRANSPORTER"/>
    <property type="match status" value="1"/>
</dbReference>
<dbReference type="RefSeq" id="WP_235008021.1">
    <property type="nucleotide sequence ID" value="NZ_FCNW02000096.1"/>
</dbReference>
<dbReference type="Gene3D" id="3.90.76.10">
    <property type="entry name" value="Dipeptide-binding Protein, Domain 1"/>
    <property type="match status" value="1"/>
</dbReference>
<sequence>MTKPLDAHCPDLERRRAVKTLLAAGAAATKPCQRGVMQVATANQSLSDSIDPAKASHTADYLRMFVFYSGLTEFDSAFKVQNALAEAFETRDHKLWSVKLRPDVRFHDGKPLTADDVVFSLLRHKDPAMASKAKTIADAIDSIKATGPLQVEIVLNAPNVDARLARRDALRDRRRGDEGLLQGQRHGPVRLQGVHASRPLRRHAQSELLGAGVAITR</sequence>
<comment type="caution">
    <text evidence="3">The sequence shown here is derived from an EMBL/GenBank/DDBJ whole genome shotgun (WGS) entry which is preliminary data.</text>
</comment>